<evidence type="ECO:0000256" key="6">
    <source>
        <dbReference type="SAM" id="MobiDB-lite"/>
    </source>
</evidence>
<accession>F4RMG6</accession>
<feature type="compositionally biased region" description="Low complexity" evidence="6">
    <location>
        <begin position="7"/>
        <end position="18"/>
    </location>
</feature>
<comment type="pathway">
    <text evidence="5">Amino-acid biosynthesis.</text>
</comment>
<dbReference type="PANTHER" id="PTHR21022">
    <property type="entry name" value="PREPHENATE DEHYDRATASE P PROTEIN"/>
    <property type="match status" value="1"/>
</dbReference>
<dbReference type="VEuPathDB" id="FungiDB:MELLADRAFT_63384"/>
<dbReference type="EMBL" id="GL883108">
    <property type="protein sequence ID" value="EGG06478.1"/>
    <property type="molecule type" value="Genomic_DNA"/>
</dbReference>
<dbReference type="Proteomes" id="UP000001072">
    <property type="component" value="Unassembled WGS sequence"/>
</dbReference>
<evidence type="ECO:0000256" key="4">
    <source>
        <dbReference type="ARBA" id="ARBA00023239"/>
    </source>
</evidence>
<proteinExistence type="predicted"/>
<dbReference type="eggNOG" id="KOG2797">
    <property type="taxonomic scope" value="Eukaryota"/>
</dbReference>
<dbReference type="PANTHER" id="PTHR21022:SF19">
    <property type="entry name" value="PREPHENATE DEHYDRATASE-RELATED"/>
    <property type="match status" value="1"/>
</dbReference>
<dbReference type="HOGENOM" id="CLU_035008_5_0_1"/>
<dbReference type="Gene3D" id="3.40.190.10">
    <property type="entry name" value="Periplasmic binding protein-like II"/>
    <property type="match status" value="2"/>
</dbReference>
<sequence>MPSPTLNHHQTSNSQNQNGGPPEPCHEVAFLGPVGTFTHEASLQRFGGPKFILKPYPDIRTAIYSLLAKDQDQDQTSSAHQTWASVVPIRNSTAGPVIETEEVLAEAEVARQIHRLDDQIVLKIEHCLVRRKQEEDEQLSLGRNYQLVASHTQALQQCDQYLRKHYPNIRRQETSSTAQAARLVTDDPTGRTLAICSPVCASIFDSLEILDTKIQDASAGE</sequence>
<dbReference type="RefSeq" id="XP_007410312.1">
    <property type="nucleotide sequence ID" value="XM_007410250.1"/>
</dbReference>
<evidence type="ECO:0000259" key="7">
    <source>
        <dbReference type="PROSITE" id="PS51171"/>
    </source>
</evidence>
<dbReference type="STRING" id="747676.F4RMG6"/>
<dbReference type="GeneID" id="18930079"/>
<dbReference type="GO" id="GO:0009094">
    <property type="term" value="P:L-phenylalanine biosynthetic process"/>
    <property type="evidence" value="ECO:0007669"/>
    <property type="project" value="UniProtKB-KW"/>
</dbReference>
<name>F4RMG6_MELLP</name>
<dbReference type="KEGG" id="mlr:MELLADRAFT_63384"/>
<dbReference type="GO" id="GO:0004664">
    <property type="term" value="F:prephenate dehydratase activity"/>
    <property type="evidence" value="ECO:0007669"/>
    <property type="project" value="InterPro"/>
</dbReference>
<evidence type="ECO:0000313" key="9">
    <source>
        <dbReference type="Proteomes" id="UP000001072"/>
    </source>
</evidence>
<evidence type="ECO:0000256" key="5">
    <source>
        <dbReference type="ARBA" id="ARBA00029440"/>
    </source>
</evidence>
<gene>
    <name evidence="8" type="ORF">MELLADRAFT_63384</name>
</gene>
<dbReference type="OrthoDB" id="983542at2759"/>
<dbReference type="FunCoup" id="F4RMG6">
    <property type="interactions" value="274"/>
</dbReference>
<reference evidence="9" key="1">
    <citation type="journal article" date="2011" name="Proc. Natl. Acad. Sci. U.S.A.">
        <title>Obligate biotrophy features unraveled by the genomic analysis of rust fungi.</title>
        <authorList>
            <person name="Duplessis S."/>
            <person name="Cuomo C.A."/>
            <person name="Lin Y.-C."/>
            <person name="Aerts A."/>
            <person name="Tisserant E."/>
            <person name="Veneault-Fourrey C."/>
            <person name="Joly D.L."/>
            <person name="Hacquard S."/>
            <person name="Amselem J."/>
            <person name="Cantarel B.L."/>
            <person name="Chiu R."/>
            <person name="Coutinho P.M."/>
            <person name="Feau N."/>
            <person name="Field M."/>
            <person name="Frey P."/>
            <person name="Gelhaye E."/>
            <person name="Goldberg J."/>
            <person name="Grabherr M.G."/>
            <person name="Kodira C.D."/>
            <person name="Kohler A."/>
            <person name="Kuees U."/>
            <person name="Lindquist E.A."/>
            <person name="Lucas S.M."/>
            <person name="Mago R."/>
            <person name="Mauceli E."/>
            <person name="Morin E."/>
            <person name="Murat C."/>
            <person name="Pangilinan J.L."/>
            <person name="Park R."/>
            <person name="Pearson M."/>
            <person name="Quesneville H."/>
            <person name="Rouhier N."/>
            <person name="Sakthikumar S."/>
            <person name="Salamov A.A."/>
            <person name="Schmutz J."/>
            <person name="Selles B."/>
            <person name="Shapiro H."/>
            <person name="Tanguay P."/>
            <person name="Tuskan G.A."/>
            <person name="Henrissat B."/>
            <person name="Van de Peer Y."/>
            <person name="Rouze P."/>
            <person name="Ellis J.G."/>
            <person name="Dodds P.N."/>
            <person name="Schein J.E."/>
            <person name="Zhong S."/>
            <person name="Hamelin R.C."/>
            <person name="Grigoriev I.V."/>
            <person name="Szabo L.J."/>
            <person name="Martin F."/>
        </authorList>
    </citation>
    <scope>NUCLEOTIDE SEQUENCE [LARGE SCALE GENOMIC DNA]</scope>
    <source>
        <strain evidence="9">98AG31 / pathotype 3-4-7</strain>
    </source>
</reference>
<keyword evidence="4" id="KW-0456">Lyase</keyword>
<keyword evidence="9" id="KW-1185">Reference proteome</keyword>
<evidence type="ECO:0000256" key="1">
    <source>
        <dbReference type="ARBA" id="ARBA00022605"/>
    </source>
</evidence>
<evidence type="ECO:0000256" key="2">
    <source>
        <dbReference type="ARBA" id="ARBA00023141"/>
    </source>
</evidence>
<organism evidence="9">
    <name type="scientific">Melampsora larici-populina (strain 98AG31 / pathotype 3-4-7)</name>
    <name type="common">Poplar leaf rust fungus</name>
    <dbReference type="NCBI Taxonomy" id="747676"/>
    <lineage>
        <taxon>Eukaryota</taxon>
        <taxon>Fungi</taxon>
        <taxon>Dikarya</taxon>
        <taxon>Basidiomycota</taxon>
        <taxon>Pucciniomycotina</taxon>
        <taxon>Pucciniomycetes</taxon>
        <taxon>Pucciniales</taxon>
        <taxon>Melampsoraceae</taxon>
        <taxon>Melampsora</taxon>
    </lineage>
</organism>
<feature type="region of interest" description="Disordered" evidence="6">
    <location>
        <begin position="1"/>
        <end position="25"/>
    </location>
</feature>
<dbReference type="InParanoid" id="F4RMG6"/>
<dbReference type="Pfam" id="PF00800">
    <property type="entry name" value="PDT"/>
    <property type="match status" value="1"/>
</dbReference>
<evidence type="ECO:0000313" key="8">
    <source>
        <dbReference type="EMBL" id="EGG06478.1"/>
    </source>
</evidence>
<protein>
    <recommendedName>
        <fullName evidence="7">Prephenate dehydratase domain-containing protein</fullName>
    </recommendedName>
</protein>
<dbReference type="SUPFAM" id="SSF53850">
    <property type="entry name" value="Periplasmic binding protein-like II"/>
    <property type="match status" value="1"/>
</dbReference>
<dbReference type="InterPro" id="IPR001086">
    <property type="entry name" value="Preph_deHydtase"/>
</dbReference>
<evidence type="ECO:0000256" key="3">
    <source>
        <dbReference type="ARBA" id="ARBA00023222"/>
    </source>
</evidence>
<keyword evidence="2" id="KW-0057">Aromatic amino acid biosynthesis</keyword>
<dbReference type="AlphaFoldDB" id="F4RMG6"/>
<dbReference type="PROSITE" id="PS51171">
    <property type="entry name" value="PREPHENATE_DEHYDR_3"/>
    <property type="match status" value="1"/>
</dbReference>
<dbReference type="GO" id="GO:0005737">
    <property type="term" value="C:cytoplasm"/>
    <property type="evidence" value="ECO:0007669"/>
    <property type="project" value="TreeGrafter"/>
</dbReference>
<keyword evidence="3" id="KW-0584">Phenylalanine biosynthesis</keyword>
<feature type="domain" description="Prephenate dehydratase" evidence="7">
    <location>
        <begin position="27"/>
        <end position="221"/>
    </location>
</feature>
<keyword evidence="1" id="KW-0028">Amino-acid biosynthesis</keyword>